<evidence type="ECO:0000256" key="1">
    <source>
        <dbReference type="SAM" id="Phobius"/>
    </source>
</evidence>
<evidence type="ECO:0000313" key="2">
    <source>
        <dbReference type="Ensembl" id="ENSSSCP00015027391.1"/>
    </source>
</evidence>
<protein>
    <submittedName>
        <fullName evidence="2">Uncharacterized protein</fullName>
    </submittedName>
</protein>
<evidence type="ECO:0000313" key="3">
    <source>
        <dbReference type="Proteomes" id="UP000694726"/>
    </source>
</evidence>
<accession>A0A8D0P1W4</accession>
<sequence length="88" mass="9664">LHSPAHYRLPPFSHLFVSCPPSSLLIQILFALQRLVSNISKKPVILPFPFPSSMDGVGTEEVLAPLRLAVRQQVPAFCTFPKPALSSL</sequence>
<keyword evidence="1" id="KW-1133">Transmembrane helix</keyword>
<reference evidence="2" key="1">
    <citation type="submission" date="2025-08" db="UniProtKB">
        <authorList>
            <consortium name="Ensembl"/>
        </authorList>
    </citation>
    <scope>IDENTIFICATION</scope>
</reference>
<dbReference type="Ensembl" id="ENSSSCT00015068423.1">
    <property type="protein sequence ID" value="ENSSSCP00015027391.1"/>
    <property type="gene ID" value="ENSSSCG00015051427.1"/>
</dbReference>
<dbReference type="Proteomes" id="UP000694726">
    <property type="component" value="Unplaced"/>
</dbReference>
<name>A0A8D0P1W4_PIG</name>
<proteinExistence type="predicted"/>
<keyword evidence="1" id="KW-0472">Membrane</keyword>
<keyword evidence="1" id="KW-0812">Transmembrane</keyword>
<organism evidence="2 3">
    <name type="scientific">Sus scrofa</name>
    <name type="common">Pig</name>
    <dbReference type="NCBI Taxonomy" id="9823"/>
    <lineage>
        <taxon>Eukaryota</taxon>
        <taxon>Metazoa</taxon>
        <taxon>Chordata</taxon>
        <taxon>Craniata</taxon>
        <taxon>Vertebrata</taxon>
        <taxon>Euteleostomi</taxon>
        <taxon>Mammalia</taxon>
        <taxon>Eutheria</taxon>
        <taxon>Laurasiatheria</taxon>
        <taxon>Artiodactyla</taxon>
        <taxon>Suina</taxon>
        <taxon>Suidae</taxon>
        <taxon>Sus</taxon>
    </lineage>
</organism>
<feature type="transmembrane region" description="Helical" evidence="1">
    <location>
        <begin position="12"/>
        <end position="32"/>
    </location>
</feature>
<dbReference type="AlphaFoldDB" id="A0A8D0P1W4"/>